<dbReference type="SMART" id="SM00369">
    <property type="entry name" value="LRR_TYP"/>
    <property type="match status" value="6"/>
</dbReference>
<evidence type="ECO:0000256" key="3">
    <source>
        <dbReference type="ARBA" id="ARBA00022737"/>
    </source>
</evidence>
<dbReference type="InterPro" id="IPR003591">
    <property type="entry name" value="Leu-rich_rpt_typical-subtyp"/>
</dbReference>
<dbReference type="InterPro" id="IPR001611">
    <property type="entry name" value="Leu-rich_rpt"/>
</dbReference>
<dbReference type="InterPro" id="IPR026906">
    <property type="entry name" value="LRR_5"/>
</dbReference>
<reference evidence="4 5" key="1">
    <citation type="submission" date="2017-03" db="EMBL/GenBank/DDBJ databases">
        <title>Genome of the blue death feigning beetle - Asbolus verrucosus.</title>
        <authorList>
            <person name="Rider S.D."/>
        </authorList>
    </citation>
    <scope>NUCLEOTIDE SEQUENCE [LARGE SCALE GENOMIC DNA]</scope>
    <source>
        <strain evidence="4">Butters</strain>
        <tissue evidence="4">Head and leg muscle</tissue>
    </source>
</reference>
<keyword evidence="2" id="KW-0732">Signal</keyword>
<protein>
    <submittedName>
        <fullName evidence="4">LRR 8 domain containing protein</fullName>
    </submittedName>
</protein>
<dbReference type="Pfam" id="PF13306">
    <property type="entry name" value="LRR_5"/>
    <property type="match status" value="1"/>
</dbReference>
<sequence>MVFCECVSDLNEYNIRNWTEVVLGSRKVENNTCSSFTISRDTFENFEEIKLLFIVNQVNNIYDSSFRTIGQTLKYLIFYGNNLKTIKTGTFSGFRQLNRLGLVNNNIETLEEYAFRDSLIENLDLSNNKIRAIESPTFHNCEIIQITIQNNNLSFIISNAFNEHLEVLHLDYNNIETIENGFVGNSPKLKEFTISHNKLTHISDISSLEKVKKLDFSFNDINFINNAQFEELKDLIYLDLSNNKLEQLSLKSFKKVKTERMTLLLSYNLLTNLKITDIKPITVTLFGNPWNCDCLTKLEKEIIQHNFTRTKCDVELFKNGNIPICLDQGECQTKPVENRSDLQRFLEVINRSKKHLPCDLFHEVGGKNVVSVRSKEENGALP</sequence>
<keyword evidence="1" id="KW-0433">Leucine-rich repeat</keyword>
<dbReference type="PROSITE" id="PS51450">
    <property type="entry name" value="LRR"/>
    <property type="match status" value="3"/>
</dbReference>
<dbReference type="PANTHER" id="PTHR24373">
    <property type="entry name" value="SLIT RELATED LEUCINE-RICH REPEAT NEURONAL PROTEIN"/>
    <property type="match status" value="1"/>
</dbReference>
<accession>A0A482VG18</accession>
<dbReference type="OrthoDB" id="676979at2759"/>
<dbReference type="PRINTS" id="PR00019">
    <property type="entry name" value="LEURICHRPT"/>
</dbReference>
<keyword evidence="3" id="KW-0677">Repeat</keyword>
<dbReference type="PANTHER" id="PTHR24373:SF275">
    <property type="entry name" value="TIR DOMAIN-CONTAINING PROTEIN"/>
    <property type="match status" value="1"/>
</dbReference>
<dbReference type="Gene3D" id="3.80.10.10">
    <property type="entry name" value="Ribonuclease Inhibitor"/>
    <property type="match status" value="2"/>
</dbReference>
<proteinExistence type="predicted"/>
<dbReference type="AlphaFoldDB" id="A0A482VG18"/>
<dbReference type="EMBL" id="QDEB01102718">
    <property type="protein sequence ID" value="RZC31765.1"/>
    <property type="molecule type" value="Genomic_DNA"/>
</dbReference>
<keyword evidence="5" id="KW-1185">Reference proteome</keyword>
<gene>
    <name evidence="4" type="ORF">BDFB_010585</name>
</gene>
<organism evidence="4 5">
    <name type="scientific">Asbolus verrucosus</name>
    <name type="common">Desert ironclad beetle</name>
    <dbReference type="NCBI Taxonomy" id="1661398"/>
    <lineage>
        <taxon>Eukaryota</taxon>
        <taxon>Metazoa</taxon>
        <taxon>Ecdysozoa</taxon>
        <taxon>Arthropoda</taxon>
        <taxon>Hexapoda</taxon>
        <taxon>Insecta</taxon>
        <taxon>Pterygota</taxon>
        <taxon>Neoptera</taxon>
        <taxon>Endopterygota</taxon>
        <taxon>Coleoptera</taxon>
        <taxon>Polyphaga</taxon>
        <taxon>Cucujiformia</taxon>
        <taxon>Tenebrionidae</taxon>
        <taxon>Pimeliinae</taxon>
        <taxon>Asbolus</taxon>
    </lineage>
</organism>
<evidence type="ECO:0000256" key="1">
    <source>
        <dbReference type="ARBA" id="ARBA00022614"/>
    </source>
</evidence>
<evidence type="ECO:0000313" key="4">
    <source>
        <dbReference type="EMBL" id="RZC31765.1"/>
    </source>
</evidence>
<dbReference type="SUPFAM" id="SSF52058">
    <property type="entry name" value="L domain-like"/>
    <property type="match status" value="1"/>
</dbReference>
<dbReference type="InterPro" id="IPR032675">
    <property type="entry name" value="LRR_dom_sf"/>
</dbReference>
<name>A0A482VG18_ASBVE</name>
<evidence type="ECO:0000256" key="2">
    <source>
        <dbReference type="ARBA" id="ARBA00022729"/>
    </source>
</evidence>
<dbReference type="Proteomes" id="UP000292052">
    <property type="component" value="Unassembled WGS sequence"/>
</dbReference>
<evidence type="ECO:0000313" key="5">
    <source>
        <dbReference type="Proteomes" id="UP000292052"/>
    </source>
</evidence>
<dbReference type="Pfam" id="PF13855">
    <property type="entry name" value="LRR_8"/>
    <property type="match status" value="1"/>
</dbReference>
<comment type="caution">
    <text evidence="4">The sequence shown here is derived from an EMBL/GenBank/DDBJ whole genome shotgun (WGS) entry which is preliminary data.</text>
</comment>
<dbReference type="Pfam" id="PF00560">
    <property type="entry name" value="LRR_1"/>
    <property type="match status" value="1"/>
</dbReference>
<dbReference type="InterPro" id="IPR050328">
    <property type="entry name" value="Dev_Immune_Receptor"/>
</dbReference>
<dbReference type="STRING" id="1661398.A0A482VG18"/>